<evidence type="ECO:0000313" key="2">
    <source>
        <dbReference type="Proteomes" id="UP000662314"/>
    </source>
</evidence>
<dbReference type="Proteomes" id="UP000662314">
    <property type="component" value="Unassembled WGS sequence"/>
</dbReference>
<feature type="non-terminal residue" evidence="1">
    <location>
        <position position="1"/>
    </location>
</feature>
<evidence type="ECO:0000313" key="1">
    <source>
        <dbReference type="EMBL" id="MBH8575270.1"/>
    </source>
</evidence>
<organism evidence="1 2">
    <name type="scientific">Dendronalium phyllosphericum CENA369</name>
    <dbReference type="NCBI Taxonomy" id="1725256"/>
    <lineage>
        <taxon>Bacteria</taxon>
        <taxon>Bacillati</taxon>
        <taxon>Cyanobacteriota</taxon>
        <taxon>Cyanophyceae</taxon>
        <taxon>Nostocales</taxon>
        <taxon>Nostocaceae</taxon>
        <taxon>Dendronalium</taxon>
        <taxon>Dendronalium phyllosphericum</taxon>
    </lineage>
</organism>
<accession>A0A8J7I900</accession>
<comment type="caution">
    <text evidence="1">The sequence shown here is derived from an EMBL/GenBank/DDBJ whole genome shotgun (WGS) entry which is preliminary data.</text>
</comment>
<dbReference type="AlphaFoldDB" id="A0A8J7I900"/>
<proteinExistence type="predicted"/>
<dbReference type="EMBL" id="JAECZA010000120">
    <property type="protein sequence ID" value="MBH8575270.1"/>
    <property type="molecule type" value="Genomic_DNA"/>
</dbReference>
<name>A0A8J7I900_9NOST</name>
<reference evidence="1 2" key="1">
    <citation type="journal article" date="2021" name="Int. J. Syst. Evol. Microbiol.">
        <title>Amazonocrinis nigriterrae gen. nov., sp. nov., Atlanticothrix silvestris gen. nov., sp. nov. and Dendronalium phyllosphericum gen. nov., sp. nov., nostocacean cyanobacteria from Brazilian environments.</title>
        <authorList>
            <person name="Alvarenga D.O."/>
            <person name="Andreote A.P.D."/>
            <person name="Branco L.H.Z."/>
            <person name="Delbaje E."/>
            <person name="Cruz R.B."/>
            <person name="Varani A.M."/>
            <person name="Fiore M.F."/>
        </authorList>
    </citation>
    <scope>NUCLEOTIDE SEQUENCE [LARGE SCALE GENOMIC DNA]</scope>
    <source>
        <strain evidence="1 2">CENA369</strain>
    </source>
</reference>
<protein>
    <submittedName>
        <fullName evidence="1">Uncharacterized protein</fullName>
    </submittedName>
</protein>
<sequence>VDWGKQHPGEVLKARILLQASRLFEGMQPDEIRIIFAALADRGVGQVEGEGDRLGWKWS</sequence>
<keyword evidence="2" id="KW-1185">Reference proteome</keyword>
<dbReference type="RefSeq" id="WP_214434062.1">
    <property type="nucleotide sequence ID" value="NZ_CAWPUQ010000025.1"/>
</dbReference>
<gene>
    <name evidence="1" type="ORF">I8752_20085</name>
</gene>